<organism evidence="1 2">
    <name type="scientific">Photobacterium toruni</name>
    <dbReference type="NCBI Taxonomy" id="1935446"/>
    <lineage>
        <taxon>Bacteria</taxon>
        <taxon>Pseudomonadati</taxon>
        <taxon>Pseudomonadota</taxon>
        <taxon>Gammaproteobacteria</taxon>
        <taxon>Vibrionales</taxon>
        <taxon>Vibrionaceae</taxon>
        <taxon>Photobacterium</taxon>
    </lineage>
</organism>
<comment type="caution">
    <text evidence="1">The sequence shown here is derived from an EMBL/GenBank/DDBJ whole genome shotgun (WGS) entry which is preliminary data.</text>
</comment>
<keyword evidence="2" id="KW-1185">Reference proteome</keyword>
<evidence type="ECO:0000313" key="1">
    <source>
        <dbReference type="EMBL" id="MEC6833852.1"/>
    </source>
</evidence>
<dbReference type="RefSeq" id="WP_156731399.1">
    <property type="nucleotide sequence ID" value="NZ_JAYXUG010000030.1"/>
</dbReference>
<reference evidence="1 2" key="1">
    <citation type="submission" date="2024-01" db="EMBL/GenBank/DDBJ databases">
        <title>Active colonisers of the gastrointestinal tract of Atlantic salmon farmed in a warm water region.</title>
        <authorList>
            <person name="Bowman J.P."/>
        </authorList>
    </citation>
    <scope>NUCLEOTIDE SEQUENCE [LARGE SCALE GENOMIC DNA]</scope>
    <source>
        <strain evidence="1 2">S3MW1</strain>
    </source>
</reference>
<accession>A0ABU6LCQ9</accession>
<evidence type="ECO:0000313" key="2">
    <source>
        <dbReference type="Proteomes" id="UP001306119"/>
    </source>
</evidence>
<dbReference type="Proteomes" id="UP001306119">
    <property type="component" value="Unassembled WGS sequence"/>
</dbReference>
<name>A0ABU6LCQ9_9GAMM</name>
<proteinExistence type="predicted"/>
<sequence length="255" mass="29085">MSKIRTYTHSVLLVNAVKIAEPSGKVCIDNQKITAVVTKDNKVFKFLCKENDLKITTILPFNEINDEEIKISYEIDVSKYPELMVLNEGEWAQFIDQKIVKFEKDKANYKAAIQRESPEDAEKIMVDYRNKGQFIAALKVHDKELKISLKEPVLPIKESGNTYDIPLTKETEVQHVQIVGIENLTSEAVIIKVKNKQISTPLKIHCDLQFLSYSGNYELLHALKLSGEFVSFRCVSDYLILEEKEVCCTALAIIK</sequence>
<gene>
    <name evidence="1" type="ORF">VXS06_18975</name>
</gene>
<dbReference type="EMBL" id="JAYXUG010000030">
    <property type="protein sequence ID" value="MEC6833852.1"/>
    <property type="molecule type" value="Genomic_DNA"/>
</dbReference>
<protein>
    <submittedName>
        <fullName evidence="1">Uncharacterized protein</fullName>
    </submittedName>
</protein>